<organism evidence="1 2">
    <name type="scientific">Bacillus phage Stills</name>
    <dbReference type="NCBI Taxonomy" id="1610833"/>
    <lineage>
        <taxon>Viruses</taxon>
        <taxon>Duplodnaviria</taxon>
        <taxon>Heunggongvirae</taxon>
        <taxon>Uroviricota</taxon>
        <taxon>Caudoviricetes</taxon>
        <taxon>Slashvirus</taxon>
        <taxon>Slashvirus stills</taxon>
    </lineage>
</organism>
<name>A0A0E3X9I6_9CAUD</name>
<dbReference type="KEGG" id="vg:26661070"/>
<reference evidence="1 2" key="1">
    <citation type="journal article" date="2015" name="Genome Announc.">
        <title>Complete Genome Sequence of Bacillus megaterium Siphophage Stills.</title>
        <authorList>
            <person name="Lee S.S."/>
            <person name="Kongari R.R."/>
            <person name="Hernandez A.C."/>
            <person name="Kuty Everett G.F."/>
        </authorList>
    </citation>
    <scope>NUCLEOTIDE SEQUENCE [LARGE SCALE GENOMIC DNA]</scope>
</reference>
<dbReference type="EMBL" id="KP696448">
    <property type="protein sequence ID" value="AKC02677.1"/>
    <property type="molecule type" value="Genomic_DNA"/>
</dbReference>
<evidence type="ECO:0000313" key="2">
    <source>
        <dbReference type="Proteomes" id="UP000033016"/>
    </source>
</evidence>
<dbReference type="RefSeq" id="YP_009196934.1">
    <property type="nucleotide sequence ID" value="NC_028777.1"/>
</dbReference>
<evidence type="ECO:0000313" key="1">
    <source>
        <dbReference type="EMBL" id="AKC02677.1"/>
    </source>
</evidence>
<dbReference type="GeneID" id="26661070"/>
<gene>
    <name evidence="1" type="ORF">CPT_Stills50</name>
</gene>
<sequence>MIRMKLDTKATENLVQKLKLLQKEILQETNSVVNDLDRNLAETYERSVDELVYDQYTPEKYQRTLHLRGAHGALQRDIQLVGYKKNYTFRIDGSSRDPIDGETWDTKAYNVEHGTTEMSVGFNRPFIAPTQTKLEFETERLRKYYIERIRGFVRKGGEIMATFDQEKYIESVKAVIIGYLKGLFPDYKIATAFPDVEGTDLDLSKPMLYVEFERESNIERRRGKWVGDDSYQRRVTVVYSIQVFTSGDGKGVLARDRTIQTLKVDVPRNERVFAGQGLRKVDMRFMGSYRLRERIHLARMEVFTQVTMTTIM</sequence>
<reference evidence="2" key="2">
    <citation type="submission" date="2015-01" db="EMBL/GenBank/DDBJ databases">
        <title>Complete Genome of Bacillus megaterium Siphophage Stills.</title>
        <authorList>
            <person name="Lee S.S."/>
            <person name="Kongari R.R."/>
            <person name="Hernandez A.C."/>
            <person name="Everett G.F.K."/>
        </authorList>
    </citation>
    <scope>NUCLEOTIDE SEQUENCE [LARGE SCALE GENOMIC DNA]</scope>
</reference>
<dbReference type="Proteomes" id="UP000033016">
    <property type="component" value="Segment"/>
</dbReference>
<dbReference type="OrthoDB" id="11841at10239"/>
<protein>
    <submittedName>
        <fullName evidence="1">Tape measure chaperone</fullName>
    </submittedName>
</protein>
<keyword evidence="2" id="KW-1185">Reference proteome</keyword>
<proteinExistence type="predicted"/>
<accession>A0A0E3X9I6</accession>